<comment type="caution">
    <text evidence="2">The sequence shown here is derived from an EMBL/GenBank/DDBJ whole genome shotgun (WGS) entry which is preliminary data.</text>
</comment>
<evidence type="ECO:0000256" key="1">
    <source>
        <dbReference type="SAM" id="Phobius"/>
    </source>
</evidence>
<accession>A0ABR8LWT9</accession>
<dbReference type="EMBL" id="JACXXH010000004">
    <property type="protein sequence ID" value="MBD3863559.1"/>
    <property type="molecule type" value="Genomic_DNA"/>
</dbReference>
<organism evidence="2 3">
    <name type="scientific">Olleya marilimosa</name>
    <dbReference type="NCBI Taxonomy" id="272164"/>
    <lineage>
        <taxon>Bacteria</taxon>
        <taxon>Pseudomonadati</taxon>
        <taxon>Bacteroidota</taxon>
        <taxon>Flavobacteriia</taxon>
        <taxon>Flavobacteriales</taxon>
        <taxon>Flavobacteriaceae</taxon>
    </lineage>
</organism>
<proteinExistence type="predicted"/>
<keyword evidence="1" id="KW-0472">Membrane</keyword>
<evidence type="ECO:0000313" key="3">
    <source>
        <dbReference type="Proteomes" id="UP000627521"/>
    </source>
</evidence>
<keyword evidence="3" id="KW-1185">Reference proteome</keyword>
<reference evidence="2 3" key="1">
    <citation type="submission" date="2020-09" db="EMBL/GenBank/DDBJ databases">
        <title>Bacillus nautilus sp. nov., Chryseoglobus crepusculi sp. nov, and Psychrobacter noctis sp. nov., isolated from deep-sea sponges from the equatorial Atlantic.</title>
        <authorList>
            <person name="Stennett H.L."/>
            <person name="Williams S.E."/>
        </authorList>
    </citation>
    <scope>NUCLEOTIDE SEQUENCE [LARGE SCALE GENOMIC DNA]</scope>
    <source>
        <strain evidence="2 3">28M-24</strain>
    </source>
</reference>
<sequence length="193" mass="22040">MAKDIRELFKNDNQQSNKQMSHGHEARFLDKLDQALPQKKQSNWTFLNIAASIVIVIGLGFGGYTFFKQDANPITVVDTEQPKPETNTTTKTMTLGDISPDLKKVEDYYVANINLELSKLKLTPENKELFDGYVLRLEELNAEYKSLSTELTDNGPDEHTVNALIQNLKFRLNLMYRLKEQLNQLNNMKASQG</sequence>
<name>A0ABR8LWT9_9FLAO</name>
<gene>
    <name evidence="2" type="ORF">IEG06_08845</name>
</gene>
<keyword evidence="1" id="KW-1133">Transmembrane helix</keyword>
<dbReference type="Proteomes" id="UP000627521">
    <property type="component" value="Unassembled WGS sequence"/>
</dbReference>
<evidence type="ECO:0000313" key="2">
    <source>
        <dbReference type="EMBL" id="MBD3863559.1"/>
    </source>
</evidence>
<keyword evidence="1" id="KW-0812">Transmembrane</keyword>
<dbReference type="RefSeq" id="WP_191100031.1">
    <property type="nucleotide sequence ID" value="NZ_JACXXF010000005.1"/>
</dbReference>
<protein>
    <recommendedName>
        <fullName evidence="4">Anti-sigma factor</fullName>
    </recommendedName>
</protein>
<evidence type="ECO:0008006" key="4">
    <source>
        <dbReference type="Google" id="ProtNLM"/>
    </source>
</evidence>
<feature type="transmembrane region" description="Helical" evidence="1">
    <location>
        <begin position="46"/>
        <end position="67"/>
    </location>
</feature>